<sequence length="161" mass="17369">MKLAWVPSLFALGIATVQAQVQAPALDGVAPPISPADRIYTGDQSSNTITVIQPSTGLYLQSVNAHGLGFSRDGKYLVSLSVTTNTATVIRCADNVIVSKTYTDRNAHEAFFAADNRTVWVGTRGVDNITVIDGIKGGVIDRISSQDGLRKPHQWHLRLDH</sequence>
<dbReference type="Proteomes" id="UP001148737">
    <property type="component" value="Unassembled WGS sequence"/>
</dbReference>
<organism evidence="1 2">
    <name type="scientific">Lecanicillium saksenae</name>
    <dbReference type="NCBI Taxonomy" id="468837"/>
    <lineage>
        <taxon>Eukaryota</taxon>
        <taxon>Fungi</taxon>
        <taxon>Dikarya</taxon>
        <taxon>Ascomycota</taxon>
        <taxon>Pezizomycotina</taxon>
        <taxon>Sordariomycetes</taxon>
        <taxon>Hypocreomycetidae</taxon>
        <taxon>Hypocreales</taxon>
        <taxon>Cordycipitaceae</taxon>
        <taxon>Lecanicillium</taxon>
    </lineage>
</organism>
<name>A0ACC1R071_9HYPO</name>
<reference evidence="1" key="1">
    <citation type="submission" date="2022-07" db="EMBL/GenBank/DDBJ databases">
        <title>Genome Sequence of Lecanicillium saksenae.</title>
        <authorList>
            <person name="Buettner E."/>
        </authorList>
    </citation>
    <scope>NUCLEOTIDE SEQUENCE</scope>
    <source>
        <strain evidence="1">VT-O1</strain>
    </source>
</reference>
<comment type="caution">
    <text evidence="1">The sequence shown here is derived from an EMBL/GenBank/DDBJ whole genome shotgun (WGS) entry which is preliminary data.</text>
</comment>
<gene>
    <name evidence="1" type="ORF">NLG97_g3841</name>
</gene>
<accession>A0ACC1R071</accession>
<evidence type="ECO:0000313" key="1">
    <source>
        <dbReference type="EMBL" id="KAJ3494810.1"/>
    </source>
</evidence>
<evidence type="ECO:0000313" key="2">
    <source>
        <dbReference type="Proteomes" id="UP001148737"/>
    </source>
</evidence>
<dbReference type="EMBL" id="JANAKD010000342">
    <property type="protein sequence ID" value="KAJ3494810.1"/>
    <property type="molecule type" value="Genomic_DNA"/>
</dbReference>
<protein>
    <submittedName>
        <fullName evidence="1">Uncharacterized protein</fullName>
    </submittedName>
</protein>
<proteinExistence type="predicted"/>
<keyword evidence="2" id="KW-1185">Reference proteome</keyword>